<reference evidence="1 2" key="1">
    <citation type="submission" date="2017-06" db="EMBL/GenBank/DDBJ databases">
        <title>Genome sequencing of cyanobaciteial culture collection at National Institute for Environmental Studies (NIES).</title>
        <authorList>
            <person name="Hirose Y."/>
            <person name="Shimura Y."/>
            <person name="Fujisawa T."/>
            <person name="Nakamura Y."/>
            <person name="Kawachi M."/>
        </authorList>
    </citation>
    <scope>NUCLEOTIDE SEQUENCE [LARGE SCALE GENOMIC DNA]</scope>
    <source>
        <strain evidence="1 2">NIES-23</strain>
    </source>
</reference>
<dbReference type="Pfam" id="PF05016">
    <property type="entry name" value="ParE_toxin"/>
    <property type="match status" value="1"/>
</dbReference>
<sequence length="120" mass="13858">MQSDNTVSIRFSDEFEAELYRLSKRFRKIRSDVQPIIEQLQQGDFVGDRISGFGEEYFVYKVRVRNSNIQKGKSAGYRLIYQVDSPTNIVLLTIYSKSDREDIGANEIRDILADFYGDSG</sequence>
<evidence type="ECO:0000313" key="2">
    <source>
        <dbReference type="Proteomes" id="UP000217507"/>
    </source>
</evidence>
<organism evidence="1 2">
    <name type="scientific">Trichormus variabilis NIES-23</name>
    <dbReference type="NCBI Taxonomy" id="1973479"/>
    <lineage>
        <taxon>Bacteria</taxon>
        <taxon>Bacillati</taxon>
        <taxon>Cyanobacteriota</taxon>
        <taxon>Cyanophyceae</taxon>
        <taxon>Nostocales</taxon>
        <taxon>Nostocaceae</taxon>
        <taxon>Trichormus</taxon>
    </lineage>
</organism>
<dbReference type="InterPro" id="IPR007712">
    <property type="entry name" value="RelE/ParE_toxin"/>
</dbReference>
<evidence type="ECO:0000313" key="1">
    <source>
        <dbReference type="EMBL" id="BAY70021.1"/>
    </source>
</evidence>
<evidence type="ECO:0008006" key="3">
    <source>
        <dbReference type="Google" id="ProtNLM"/>
    </source>
</evidence>
<dbReference type="EMBL" id="AP018216">
    <property type="protein sequence ID" value="BAY70021.1"/>
    <property type="molecule type" value="Genomic_DNA"/>
</dbReference>
<dbReference type="AlphaFoldDB" id="A0A1Z4KM01"/>
<name>A0A1Z4KM01_ANAVA</name>
<dbReference type="Proteomes" id="UP000217507">
    <property type="component" value="Chromosome"/>
</dbReference>
<proteinExistence type="predicted"/>
<protein>
    <recommendedName>
        <fullName evidence="3">Addiction module antitoxin</fullName>
    </recommendedName>
</protein>
<accession>A0A1Z4KM01</accession>
<gene>
    <name evidence="1" type="ORF">NIES23_28210</name>
</gene>